<gene>
    <name evidence="1" type="ORF">CEUSTIGMA_g13233.t1</name>
</gene>
<accession>A0A250XRX9</accession>
<reference evidence="1 2" key="1">
    <citation type="submission" date="2017-08" db="EMBL/GenBank/DDBJ databases">
        <title>Acidophilic green algal genome provides insights into adaptation to an acidic environment.</title>
        <authorList>
            <person name="Hirooka S."/>
            <person name="Hirose Y."/>
            <person name="Kanesaki Y."/>
            <person name="Higuchi S."/>
            <person name="Fujiwara T."/>
            <person name="Onuma R."/>
            <person name="Era A."/>
            <person name="Ohbayashi R."/>
            <person name="Uzuka A."/>
            <person name="Nozaki H."/>
            <person name="Yoshikawa H."/>
            <person name="Miyagishima S.Y."/>
        </authorList>
    </citation>
    <scope>NUCLEOTIDE SEQUENCE [LARGE SCALE GENOMIC DNA]</scope>
    <source>
        <strain evidence="1 2">NIES-2499</strain>
    </source>
</reference>
<dbReference type="Pfam" id="PF13604">
    <property type="entry name" value="AAA_30"/>
    <property type="match status" value="1"/>
</dbReference>
<evidence type="ECO:0000313" key="2">
    <source>
        <dbReference type="Proteomes" id="UP000232323"/>
    </source>
</evidence>
<dbReference type="InterPro" id="IPR027417">
    <property type="entry name" value="P-loop_NTPase"/>
</dbReference>
<name>A0A250XRX9_9CHLO</name>
<evidence type="ECO:0000313" key="1">
    <source>
        <dbReference type="EMBL" id="GAX85818.1"/>
    </source>
</evidence>
<dbReference type="Gene3D" id="3.40.50.300">
    <property type="entry name" value="P-loop containing nucleotide triphosphate hydrolases"/>
    <property type="match status" value="1"/>
</dbReference>
<dbReference type="AlphaFoldDB" id="A0A250XRX9"/>
<keyword evidence="2" id="KW-1185">Reference proteome</keyword>
<proteinExistence type="predicted"/>
<evidence type="ECO:0008006" key="3">
    <source>
        <dbReference type="Google" id="ProtNLM"/>
    </source>
</evidence>
<protein>
    <recommendedName>
        <fullName evidence="3">ATP-dependent DNA helicase</fullName>
    </recommendedName>
</protein>
<organism evidence="1 2">
    <name type="scientific">Chlamydomonas eustigma</name>
    <dbReference type="NCBI Taxonomy" id="1157962"/>
    <lineage>
        <taxon>Eukaryota</taxon>
        <taxon>Viridiplantae</taxon>
        <taxon>Chlorophyta</taxon>
        <taxon>core chlorophytes</taxon>
        <taxon>Chlorophyceae</taxon>
        <taxon>CS clade</taxon>
        <taxon>Chlamydomonadales</taxon>
        <taxon>Chlamydomonadaceae</taxon>
        <taxon>Chlamydomonas</taxon>
    </lineage>
</organism>
<dbReference type="Proteomes" id="UP000232323">
    <property type="component" value="Unassembled WGS sequence"/>
</dbReference>
<sequence length="158" mass="16961">MVYCHSSDKLGQLFVEMSTIFGVLPDTLGNILDSDQACLWSTEFNIDSAPPLFPEQQAAIDSITATQCGLLLLTGGPGSGKTHLTQRLAHAFAAGGRSVLLSATTGAAAVNLSKSASTVHENFVIPVTGFFRPLPMHSVILKRQLNTRMMRTRRTSLT</sequence>
<dbReference type="EMBL" id="BEGY01000194">
    <property type="protein sequence ID" value="GAX85818.1"/>
    <property type="molecule type" value="Genomic_DNA"/>
</dbReference>
<comment type="caution">
    <text evidence="1">The sequence shown here is derived from an EMBL/GenBank/DDBJ whole genome shotgun (WGS) entry which is preliminary data.</text>
</comment>
<dbReference type="SUPFAM" id="SSF52540">
    <property type="entry name" value="P-loop containing nucleoside triphosphate hydrolases"/>
    <property type="match status" value="1"/>
</dbReference>